<dbReference type="Proteomes" id="UP000070565">
    <property type="component" value="Unassembled WGS sequence"/>
</dbReference>
<name>A0A133V8H5_9EURY</name>
<gene>
    <name evidence="1" type="ORF">AKJ45_03245</name>
</gene>
<reference evidence="1 2" key="1">
    <citation type="journal article" date="2016" name="Sci. Rep.">
        <title>Metabolic traits of an uncultured archaeal lineage -MSBL1- from brine pools of the Red Sea.</title>
        <authorList>
            <person name="Mwirichia R."/>
            <person name="Alam I."/>
            <person name="Rashid M."/>
            <person name="Vinu M."/>
            <person name="Ba-Alawi W."/>
            <person name="Anthony Kamau A."/>
            <person name="Kamanda Ngugi D."/>
            <person name="Goker M."/>
            <person name="Klenk H.P."/>
            <person name="Bajic V."/>
            <person name="Stingl U."/>
        </authorList>
    </citation>
    <scope>NUCLEOTIDE SEQUENCE [LARGE SCALE GENOMIC DNA]</scope>
    <source>
        <strain evidence="1">SCGC-AAA261F19</strain>
    </source>
</reference>
<keyword evidence="2" id="KW-1185">Reference proteome</keyword>
<protein>
    <submittedName>
        <fullName evidence="1">Uncharacterized protein</fullName>
    </submittedName>
</protein>
<organism evidence="1 2">
    <name type="scientific">candidate division MSBL1 archaeon SCGC-AAA261F19</name>
    <dbReference type="NCBI Taxonomy" id="1698275"/>
    <lineage>
        <taxon>Archaea</taxon>
        <taxon>Methanobacteriati</taxon>
        <taxon>Methanobacteriota</taxon>
        <taxon>candidate division MSBL1</taxon>
    </lineage>
</organism>
<proteinExistence type="predicted"/>
<feature type="non-terminal residue" evidence="1">
    <location>
        <position position="1"/>
    </location>
</feature>
<dbReference type="AlphaFoldDB" id="A0A133V8H5"/>
<comment type="caution">
    <text evidence="1">The sequence shown here is derived from an EMBL/GenBank/DDBJ whole genome shotgun (WGS) entry which is preliminary data.</text>
</comment>
<sequence>LFIGASSWNKLLSYSKEVSRNNKISCIDLFLDYDVKIAKLSEKDLKKVKDLEEKLGVSLVAVEK</sequence>
<evidence type="ECO:0000313" key="1">
    <source>
        <dbReference type="EMBL" id="KXB02753.1"/>
    </source>
</evidence>
<dbReference type="EMBL" id="LHXZ01000051">
    <property type="protein sequence ID" value="KXB02753.1"/>
    <property type="molecule type" value="Genomic_DNA"/>
</dbReference>
<evidence type="ECO:0000313" key="2">
    <source>
        <dbReference type="Proteomes" id="UP000070565"/>
    </source>
</evidence>
<accession>A0A133V8H5</accession>